<dbReference type="EMBL" id="CABDVU010000001">
    <property type="protein sequence ID" value="VTN08692.1"/>
    <property type="molecule type" value="Genomic_DNA"/>
</dbReference>
<gene>
    <name evidence="1" type="ORF">NCTC9185_00570</name>
</gene>
<dbReference type="Proteomes" id="UP000339249">
    <property type="component" value="Unassembled WGS sequence"/>
</dbReference>
<name>A0A4U9CVQ5_RAOTE</name>
<dbReference type="AlphaFoldDB" id="A0A4U9CVQ5"/>
<accession>A0A4U9CVQ5</accession>
<protein>
    <submittedName>
        <fullName evidence="1">Uncharacterized protein</fullName>
    </submittedName>
</protein>
<proteinExistence type="predicted"/>
<reference evidence="1 2" key="1">
    <citation type="submission" date="2019-04" db="EMBL/GenBank/DDBJ databases">
        <authorList>
            <consortium name="Pathogen Informatics"/>
        </authorList>
    </citation>
    <scope>NUCLEOTIDE SEQUENCE [LARGE SCALE GENOMIC DNA]</scope>
    <source>
        <strain evidence="1 2">NCTC9185</strain>
    </source>
</reference>
<evidence type="ECO:0000313" key="1">
    <source>
        <dbReference type="EMBL" id="VTN08692.1"/>
    </source>
</evidence>
<sequence length="85" mass="9938">MNRLWLKQIVWMVRCGAAACWRWAAGEYGFSPVNDRCRAKSLAFYLNRQSTGSASAGFFIFRQPALTEPFPFFDWRRKKLNNQQA</sequence>
<organism evidence="1 2">
    <name type="scientific">Raoultella terrigena</name>
    <name type="common">Klebsiella terrigena</name>
    <dbReference type="NCBI Taxonomy" id="577"/>
    <lineage>
        <taxon>Bacteria</taxon>
        <taxon>Pseudomonadati</taxon>
        <taxon>Pseudomonadota</taxon>
        <taxon>Gammaproteobacteria</taxon>
        <taxon>Enterobacterales</taxon>
        <taxon>Enterobacteriaceae</taxon>
        <taxon>Klebsiella/Raoultella group</taxon>
        <taxon>Raoultella</taxon>
    </lineage>
</organism>
<evidence type="ECO:0000313" key="2">
    <source>
        <dbReference type="Proteomes" id="UP000339249"/>
    </source>
</evidence>